<keyword evidence="2" id="KW-1185">Reference proteome</keyword>
<dbReference type="RefSeq" id="WP_425570682.1">
    <property type="nucleotide sequence ID" value="NZ_BAABDQ010000059.1"/>
</dbReference>
<proteinExistence type="predicted"/>
<accession>A0ABP6ZUC9</accession>
<dbReference type="PANTHER" id="PTHR47691">
    <property type="entry name" value="REGULATOR-RELATED"/>
    <property type="match status" value="1"/>
</dbReference>
<name>A0ABP6ZUC9_9ACTN</name>
<dbReference type="PANTHER" id="PTHR47691:SF3">
    <property type="entry name" value="HTH-TYPE TRANSCRIPTIONAL REGULATOR RV0890C-RELATED"/>
    <property type="match status" value="1"/>
</dbReference>
<sequence>MRVAILGPLEVEPPAAVGGARLRRLLVRLAVAASKPCTPPDTMAALVEALAGGRVLLVLDNCEHLVEAAARLTEELLGRCPRLHVLATSREPLGILGETLSPVPPLPPEPAVRLLTERAAAIRPAERLRGAPDTTNPEVARVGGLLRERLGPDAWSAAYARGRELERAQAVELAHDRPV</sequence>
<dbReference type="EMBL" id="BAABDQ010000059">
    <property type="protein sequence ID" value="GAA3619106.1"/>
    <property type="molecule type" value="Genomic_DNA"/>
</dbReference>
<protein>
    <recommendedName>
        <fullName evidence="3">LuxR family transcriptional regulator</fullName>
    </recommendedName>
</protein>
<evidence type="ECO:0008006" key="3">
    <source>
        <dbReference type="Google" id="ProtNLM"/>
    </source>
</evidence>
<dbReference type="Proteomes" id="UP001500630">
    <property type="component" value="Unassembled WGS sequence"/>
</dbReference>
<gene>
    <name evidence="1" type="ORF">GCM10022419_125800</name>
</gene>
<organism evidence="1 2">
    <name type="scientific">Nonomuraea rosea</name>
    <dbReference type="NCBI Taxonomy" id="638574"/>
    <lineage>
        <taxon>Bacteria</taxon>
        <taxon>Bacillati</taxon>
        <taxon>Actinomycetota</taxon>
        <taxon>Actinomycetes</taxon>
        <taxon>Streptosporangiales</taxon>
        <taxon>Streptosporangiaceae</taxon>
        <taxon>Nonomuraea</taxon>
    </lineage>
</organism>
<comment type="caution">
    <text evidence="1">The sequence shown here is derived from an EMBL/GenBank/DDBJ whole genome shotgun (WGS) entry which is preliminary data.</text>
</comment>
<evidence type="ECO:0000313" key="2">
    <source>
        <dbReference type="Proteomes" id="UP001500630"/>
    </source>
</evidence>
<evidence type="ECO:0000313" key="1">
    <source>
        <dbReference type="EMBL" id="GAA3619106.1"/>
    </source>
</evidence>
<reference evidence="2" key="1">
    <citation type="journal article" date="2019" name="Int. J. Syst. Evol. Microbiol.">
        <title>The Global Catalogue of Microorganisms (GCM) 10K type strain sequencing project: providing services to taxonomists for standard genome sequencing and annotation.</title>
        <authorList>
            <consortium name="The Broad Institute Genomics Platform"/>
            <consortium name="The Broad Institute Genome Sequencing Center for Infectious Disease"/>
            <person name="Wu L."/>
            <person name="Ma J."/>
        </authorList>
    </citation>
    <scope>NUCLEOTIDE SEQUENCE [LARGE SCALE GENOMIC DNA]</scope>
    <source>
        <strain evidence="2">JCM 17326</strain>
    </source>
</reference>